<evidence type="ECO:0000256" key="1">
    <source>
        <dbReference type="SAM" id="MobiDB-lite"/>
    </source>
</evidence>
<dbReference type="Pfam" id="PF02720">
    <property type="entry name" value="DUF222"/>
    <property type="match status" value="1"/>
</dbReference>
<dbReference type="Gene3D" id="1.10.30.50">
    <property type="match status" value="1"/>
</dbReference>
<dbReference type="RefSeq" id="WP_188710839.1">
    <property type="nucleotide sequence ID" value="NZ_BMHO01000001.1"/>
</dbReference>
<comment type="caution">
    <text evidence="3">The sequence shown here is derived from an EMBL/GenBank/DDBJ whole genome shotgun (WGS) entry which is preliminary data.</text>
</comment>
<dbReference type="SMART" id="SM00507">
    <property type="entry name" value="HNHc"/>
    <property type="match status" value="1"/>
</dbReference>
<feature type="region of interest" description="Disordered" evidence="1">
    <location>
        <begin position="474"/>
        <end position="495"/>
    </location>
</feature>
<dbReference type="EMBL" id="BMHO01000001">
    <property type="protein sequence ID" value="GGD28864.1"/>
    <property type="molecule type" value="Genomic_DNA"/>
</dbReference>
<dbReference type="GO" id="GO:0004519">
    <property type="term" value="F:endonuclease activity"/>
    <property type="evidence" value="ECO:0007669"/>
    <property type="project" value="UniProtKB-KW"/>
</dbReference>
<evidence type="ECO:0000259" key="2">
    <source>
        <dbReference type="SMART" id="SM00507"/>
    </source>
</evidence>
<reference evidence="3" key="2">
    <citation type="submission" date="2020-09" db="EMBL/GenBank/DDBJ databases">
        <authorList>
            <person name="Sun Q."/>
            <person name="Zhou Y."/>
        </authorList>
    </citation>
    <scope>NUCLEOTIDE SEQUENCE</scope>
    <source>
        <strain evidence="3">CGMCC 1.15152</strain>
    </source>
</reference>
<dbReference type="InterPro" id="IPR003870">
    <property type="entry name" value="DUF222"/>
</dbReference>
<dbReference type="CDD" id="cd00085">
    <property type="entry name" value="HNHc"/>
    <property type="match status" value="1"/>
</dbReference>
<name>A0A916Y2P1_9MICO</name>
<dbReference type="AlphaFoldDB" id="A0A916Y2P1"/>
<dbReference type="Proteomes" id="UP000633205">
    <property type="component" value="Unassembled WGS sequence"/>
</dbReference>
<gene>
    <name evidence="3" type="ORF">GCM10010915_06180</name>
</gene>
<feature type="domain" description="HNH nuclease" evidence="2">
    <location>
        <begin position="382"/>
        <end position="434"/>
    </location>
</feature>
<organism evidence="3 4">
    <name type="scientific">Microbacterium faecale</name>
    <dbReference type="NCBI Taxonomy" id="1804630"/>
    <lineage>
        <taxon>Bacteria</taxon>
        <taxon>Bacillati</taxon>
        <taxon>Actinomycetota</taxon>
        <taxon>Actinomycetes</taxon>
        <taxon>Micrococcales</taxon>
        <taxon>Microbacteriaceae</taxon>
        <taxon>Microbacterium</taxon>
    </lineage>
</organism>
<feature type="compositionally biased region" description="Pro residues" evidence="1">
    <location>
        <begin position="486"/>
        <end position="495"/>
    </location>
</feature>
<sequence length="495" mass="54032">MTTPPPPPHRGSVRDRLAAATDRLNGLVDEIDALTDATLVGASSDLEALGRRVDALRVRVAGEVDVRSDRDTSGRTNDDRLSARFDCRNGTELLERTTRVSVRSLRTRIRLDRRTRTRATLTGETRPAAFAAVAAALRDGELGMDAACHLTDEFEQLERRGGISHEEMNVAEREIVSSATDRSPRDEEAALPETFEEFRVMVGAWSEFLNRNGVEPDSDDAERYRGVSLGRARHGLIPLRGELVPEAAAGLQRLFDAYAGSKVRFSTSPEDAAEDAVWSDTDHIHDPRTAPQKRHDVLVSMIQTSAASPQTPSLGGAAPTLLVTTTVDDLDGGVASVDGTDVPAPSSLAHRIACTGAVQKVVFNRAGRIIRLGTSERLFNAHQRRAIGARDGGCIIPGCSIPAAWCEIHHVTEHSHDGATHTDNGVLLCWAHHHRLEHSGWEIRMQGGAPQVKAPVWIDPRCVFRPIRNAATERERLRRRRRDAAPAPPLPIPTG</sequence>
<accession>A0A916Y2P1</accession>
<protein>
    <submittedName>
        <fullName evidence="3">HNH endonuclease</fullName>
    </submittedName>
</protein>
<reference evidence="3" key="1">
    <citation type="journal article" date="2014" name="Int. J. Syst. Evol. Microbiol.">
        <title>Complete genome sequence of Corynebacterium casei LMG S-19264T (=DSM 44701T), isolated from a smear-ripened cheese.</title>
        <authorList>
            <consortium name="US DOE Joint Genome Institute (JGI-PGF)"/>
            <person name="Walter F."/>
            <person name="Albersmeier A."/>
            <person name="Kalinowski J."/>
            <person name="Ruckert C."/>
        </authorList>
    </citation>
    <scope>NUCLEOTIDE SEQUENCE</scope>
    <source>
        <strain evidence="3">CGMCC 1.15152</strain>
    </source>
</reference>
<keyword evidence="4" id="KW-1185">Reference proteome</keyword>
<keyword evidence="3" id="KW-0378">Hydrolase</keyword>
<evidence type="ECO:0000313" key="3">
    <source>
        <dbReference type="EMBL" id="GGD28864.1"/>
    </source>
</evidence>
<dbReference type="InterPro" id="IPR003615">
    <property type="entry name" value="HNH_nuc"/>
</dbReference>
<keyword evidence="3" id="KW-0255">Endonuclease</keyword>
<evidence type="ECO:0000313" key="4">
    <source>
        <dbReference type="Proteomes" id="UP000633205"/>
    </source>
</evidence>
<keyword evidence="3" id="KW-0540">Nuclease</keyword>
<proteinExistence type="predicted"/>